<accession>A0ABV9FD24</accession>
<keyword evidence="3" id="KW-1185">Reference proteome</keyword>
<dbReference type="RefSeq" id="WP_378098475.1">
    <property type="nucleotide sequence ID" value="NZ_JBHSEP010000012.1"/>
</dbReference>
<keyword evidence="1" id="KW-0812">Transmembrane</keyword>
<protein>
    <recommendedName>
        <fullName evidence="4">DUF4367 domain-containing protein</fullName>
    </recommendedName>
</protein>
<evidence type="ECO:0000313" key="3">
    <source>
        <dbReference type="Proteomes" id="UP001596028"/>
    </source>
</evidence>
<evidence type="ECO:0000256" key="1">
    <source>
        <dbReference type="SAM" id="Phobius"/>
    </source>
</evidence>
<reference evidence="3" key="1">
    <citation type="journal article" date="2019" name="Int. J. Syst. Evol. Microbiol.">
        <title>The Global Catalogue of Microorganisms (GCM) 10K type strain sequencing project: providing services to taxonomists for standard genome sequencing and annotation.</title>
        <authorList>
            <consortium name="The Broad Institute Genomics Platform"/>
            <consortium name="The Broad Institute Genome Sequencing Center for Infectious Disease"/>
            <person name="Wu L."/>
            <person name="Ma J."/>
        </authorList>
    </citation>
    <scope>NUCLEOTIDE SEQUENCE [LARGE SCALE GENOMIC DNA]</scope>
    <source>
        <strain evidence="3">CCUG 49571</strain>
    </source>
</reference>
<dbReference type="EMBL" id="JBHSEP010000012">
    <property type="protein sequence ID" value="MFC4599865.1"/>
    <property type="molecule type" value="Genomic_DNA"/>
</dbReference>
<gene>
    <name evidence="2" type="ORF">ACFO3S_16545</name>
</gene>
<feature type="transmembrane region" description="Helical" evidence="1">
    <location>
        <begin position="51"/>
        <end position="72"/>
    </location>
</feature>
<proteinExistence type="predicted"/>
<sequence length="332" mass="37465">MRIEQNLKAAYRQAAENISVPLSADRSARAKIDRLLEAKPRRSSRLRRRSLQWTIAGLLALLIMGFTAQYFVRLGDDRFSLEMSLNEQLRFDARTASLVRSQLQTVSSQLAVGEKALVYSPEIESLLPDYRSKGLFYAEYASNPYLFKDYGEWKERLARLVPELVLPDAEKNGLVFVDGKDEAAYGGSVFELETVRRLQAEVAEQGKAIAWEKIEREEEPFPAYTTTYRDAGGRELTFSAQVFEEKAKLVGLTRAPQEKIRLSDGREALYAVNDEYLYTETNRYTSVSWIDTQEGASVLYTVGSSSDAVTKEQLLALAESAISREIKEKPAA</sequence>
<evidence type="ECO:0008006" key="4">
    <source>
        <dbReference type="Google" id="ProtNLM"/>
    </source>
</evidence>
<comment type="caution">
    <text evidence="2">The sequence shown here is derived from an EMBL/GenBank/DDBJ whole genome shotgun (WGS) entry which is preliminary data.</text>
</comment>
<organism evidence="2 3">
    <name type="scientific">Cohnella hongkongensis</name>
    <dbReference type="NCBI Taxonomy" id="178337"/>
    <lineage>
        <taxon>Bacteria</taxon>
        <taxon>Bacillati</taxon>
        <taxon>Bacillota</taxon>
        <taxon>Bacilli</taxon>
        <taxon>Bacillales</taxon>
        <taxon>Paenibacillaceae</taxon>
        <taxon>Cohnella</taxon>
    </lineage>
</organism>
<evidence type="ECO:0000313" key="2">
    <source>
        <dbReference type="EMBL" id="MFC4599865.1"/>
    </source>
</evidence>
<dbReference type="Proteomes" id="UP001596028">
    <property type="component" value="Unassembled WGS sequence"/>
</dbReference>
<name>A0ABV9FD24_9BACL</name>
<keyword evidence="1" id="KW-1133">Transmembrane helix</keyword>
<keyword evidence="1" id="KW-0472">Membrane</keyword>